<evidence type="ECO:0000313" key="4">
    <source>
        <dbReference type="EMBL" id="KAG7286744.1"/>
    </source>
</evidence>
<feature type="transmembrane region" description="Helical" evidence="2">
    <location>
        <begin position="177"/>
        <end position="201"/>
    </location>
</feature>
<sequence>MRSPPPDVVASWPRPNYANPETRGPDLIVAGVVTLVFALAALTLRLYVRLRITRETEIDDWVMVAATASFATQFFFIPATLLTKISILLSYLRLAPPNSIFRRLSLVTPWIIGATTVVFWIVLFTEPITSYWNLTLTARDCLDETPILFSYAISTVIFDFFVWGLPLPTIYHANLPLVQRLAIIALFSVGLFVVVAAAIRIYYLDIVLRQTYDVTWEGAHLWLWVAVEANLGIICGCVPWLKSLVKSWRIKRTGTGLSGGNGGSRRARNLSNSDAVPTIGLWALRDDPVYFSNQLLIHKEHCQEVITDTKGKPHPIFKDLSIDTFWERVIRNVLPGAHVELDIFSELRRQPEALKRPQEKCGSRLSPLDNLPDEYLIAILRLRFYLSQMANEWLKILKTTVVTSPPMRSFFVCMPAENLNNIVVTMKPGLKLDAVAKELEDGQNLFFVRLPMVVDELERLLRAEPRARDLVSGYIAERIGDLSVLCECLRQLDIYQPWANGYENAMVDREEGIKKEMVAWRGGWAGLHTTMKSRAMIVNFKLAEPSDKRFFYPTEKRRTKETVDALRQVEANLDAFWDKFDKCLQAKEGDINKTALRKLLSQGRTLQRTPEWVAPPVPAEKAKGTRPAVLQSESDVIYRPLSTLYFDLGASYTPAPAATPQPKTKVKTRGPAHPSSDPETTQQQQQQLATALGDLSLDEQPTIPVDPRALKVFRALFFQPAVTSAPGEVSWNDFLHAMTSTGFRTEKLYGSVWHFQPPSTLDVERSIQFHEPHPVGKIPFTTARRIGRRLARAYGWGGGMFF</sequence>
<keyword evidence="5" id="KW-1185">Reference proteome</keyword>
<keyword evidence="2" id="KW-0812">Transmembrane</keyword>
<dbReference type="Pfam" id="PF20684">
    <property type="entry name" value="Fung_rhodopsin"/>
    <property type="match status" value="1"/>
</dbReference>
<evidence type="ECO:0000256" key="2">
    <source>
        <dbReference type="SAM" id="Phobius"/>
    </source>
</evidence>
<organism evidence="4 5">
    <name type="scientific">Staphylotrichum longicolle</name>
    <dbReference type="NCBI Taxonomy" id="669026"/>
    <lineage>
        <taxon>Eukaryota</taxon>
        <taxon>Fungi</taxon>
        <taxon>Dikarya</taxon>
        <taxon>Ascomycota</taxon>
        <taxon>Pezizomycotina</taxon>
        <taxon>Sordariomycetes</taxon>
        <taxon>Sordariomycetidae</taxon>
        <taxon>Sordariales</taxon>
        <taxon>Chaetomiaceae</taxon>
        <taxon>Staphylotrichum</taxon>
    </lineage>
</organism>
<dbReference type="PANTHER" id="PTHR40788">
    <property type="entry name" value="CLR5 DOMAIN-CONTAINING PROTEIN-RELATED"/>
    <property type="match status" value="1"/>
</dbReference>
<feature type="transmembrane region" description="Helical" evidence="2">
    <location>
        <begin position="104"/>
        <end position="125"/>
    </location>
</feature>
<evidence type="ECO:0000256" key="1">
    <source>
        <dbReference type="SAM" id="MobiDB-lite"/>
    </source>
</evidence>
<dbReference type="InterPro" id="IPR049326">
    <property type="entry name" value="Rhodopsin_dom_fungi"/>
</dbReference>
<name>A0AAD4HUF1_9PEZI</name>
<feature type="domain" description="Rhodopsin" evidence="3">
    <location>
        <begin position="69"/>
        <end position="246"/>
    </location>
</feature>
<feature type="transmembrane region" description="Helical" evidence="2">
    <location>
        <begin position="68"/>
        <end position="92"/>
    </location>
</feature>
<reference evidence="4" key="1">
    <citation type="submission" date="2023-02" db="EMBL/GenBank/DDBJ databases">
        <authorList>
            <person name="Palmer J.M."/>
        </authorList>
    </citation>
    <scope>NUCLEOTIDE SEQUENCE</scope>
    <source>
        <strain evidence="4">FW57</strain>
    </source>
</reference>
<comment type="caution">
    <text evidence="4">The sequence shown here is derived from an EMBL/GenBank/DDBJ whole genome shotgun (WGS) entry which is preliminary data.</text>
</comment>
<dbReference type="PANTHER" id="PTHR40788:SF2">
    <property type="entry name" value="CLR5 DOMAIN-CONTAINING PROTEIN"/>
    <property type="match status" value="1"/>
</dbReference>
<gene>
    <name evidence="4" type="ORF">NEMBOFW57_009058</name>
</gene>
<dbReference type="Proteomes" id="UP001197093">
    <property type="component" value="Unassembled WGS sequence"/>
</dbReference>
<feature type="transmembrane region" description="Helical" evidence="2">
    <location>
        <begin position="27"/>
        <end position="48"/>
    </location>
</feature>
<evidence type="ECO:0000313" key="5">
    <source>
        <dbReference type="Proteomes" id="UP001197093"/>
    </source>
</evidence>
<keyword evidence="2" id="KW-0472">Membrane</keyword>
<feature type="region of interest" description="Disordered" evidence="1">
    <location>
        <begin position="656"/>
        <end position="686"/>
    </location>
</feature>
<feature type="transmembrane region" description="Helical" evidence="2">
    <location>
        <begin position="145"/>
        <end position="165"/>
    </location>
</feature>
<dbReference type="EMBL" id="JAHCVI010000004">
    <property type="protein sequence ID" value="KAG7286744.1"/>
    <property type="molecule type" value="Genomic_DNA"/>
</dbReference>
<feature type="transmembrane region" description="Helical" evidence="2">
    <location>
        <begin position="221"/>
        <end position="241"/>
    </location>
</feature>
<accession>A0AAD4HUF1</accession>
<protein>
    <recommendedName>
        <fullName evidence="3">Rhodopsin domain-containing protein</fullName>
    </recommendedName>
</protein>
<keyword evidence="2" id="KW-1133">Transmembrane helix</keyword>
<proteinExistence type="predicted"/>
<dbReference type="AlphaFoldDB" id="A0AAD4HUF1"/>
<evidence type="ECO:0000259" key="3">
    <source>
        <dbReference type="Pfam" id="PF20684"/>
    </source>
</evidence>